<dbReference type="PANTHER" id="PTHR38790">
    <property type="entry name" value="2EXR DOMAIN-CONTAINING PROTEIN-RELATED"/>
    <property type="match status" value="1"/>
</dbReference>
<dbReference type="AlphaFoldDB" id="A0A6A7AEU2"/>
<dbReference type="Pfam" id="PF24864">
    <property type="entry name" value="DUF7730"/>
    <property type="match status" value="1"/>
</dbReference>
<proteinExistence type="predicted"/>
<evidence type="ECO:0000313" key="3">
    <source>
        <dbReference type="EMBL" id="KAF2831177.1"/>
    </source>
</evidence>
<name>A0A6A7AEU2_9PLEO</name>
<evidence type="ECO:0000259" key="2">
    <source>
        <dbReference type="Pfam" id="PF24864"/>
    </source>
</evidence>
<dbReference type="InterPro" id="IPR056632">
    <property type="entry name" value="DUF7730"/>
</dbReference>
<organism evidence="3 4">
    <name type="scientific">Ophiobolus disseminans</name>
    <dbReference type="NCBI Taxonomy" id="1469910"/>
    <lineage>
        <taxon>Eukaryota</taxon>
        <taxon>Fungi</taxon>
        <taxon>Dikarya</taxon>
        <taxon>Ascomycota</taxon>
        <taxon>Pezizomycotina</taxon>
        <taxon>Dothideomycetes</taxon>
        <taxon>Pleosporomycetidae</taxon>
        <taxon>Pleosporales</taxon>
        <taxon>Pleosporineae</taxon>
        <taxon>Phaeosphaeriaceae</taxon>
        <taxon>Ophiobolus</taxon>
    </lineage>
</organism>
<protein>
    <recommendedName>
        <fullName evidence="2">DUF7730 domain-containing protein</fullName>
    </recommendedName>
</protein>
<feature type="domain" description="DUF7730" evidence="2">
    <location>
        <begin position="27"/>
        <end position="140"/>
    </location>
</feature>
<dbReference type="EMBL" id="MU006218">
    <property type="protein sequence ID" value="KAF2831177.1"/>
    <property type="molecule type" value="Genomic_DNA"/>
</dbReference>
<sequence>MTSSKPNDTSDPKNTRETPLQAINTRNQQSSPLLRLPAELRNSIYHYVLGDHKIQIRGKPPKFWLFAYHSSGRMWDAKPFTQVMNLDLTLTCRQFRAELAPTFAFAHNTFIFLSVHCFVEYLKRLAPAQRESIAAIEFNLSRALFPNGLVDEARKLWDERGGLLPGLKYVMVREGDRVELWTRETVEEVFEKKAGKKGVEIEFERMQLGDSVQRSKP</sequence>
<dbReference type="OrthoDB" id="3793866at2759"/>
<evidence type="ECO:0000256" key="1">
    <source>
        <dbReference type="SAM" id="MobiDB-lite"/>
    </source>
</evidence>
<feature type="region of interest" description="Disordered" evidence="1">
    <location>
        <begin position="1"/>
        <end position="26"/>
    </location>
</feature>
<feature type="compositionally biased region" description="Polar residues" evidence="1">
    <location>
        <begin position="17"/>
        <end position="26"/>
    </location>
</feature>
<gene>
    <name evidence="3" type="ORF">CC86DRAFT_401726</name>
</gene>
<keyword evidence="4" id="KW-1185">Reference proteome</keyword>
<dbReference type="PANTHER" id="PTHR38790:SF4">
    <property type="entry name" value="2EXR DOMAIN-CONTAINING PROTEIN"/>
    <property type="match status" value="1"/>
</dbReference>
<reference evidence="3" key="1">
    <citation type="journal article" date="2020" name="Stud. Mycol.">
        <title>101 Dothideomycetes genomes: a test case for predicting lifestyles and emergence of pathogens.</title>
        <authorList>
            <person name="Haridas S."/>
            <person name="Albert R."/>
            <person name="Binder M."/>
            <person name="Bloem J."/>
            <person name="Labutti K."/>
            <person name="Salamov A."/>
            <person name="Andreopoulos B."/>
            <person name="Baker S."/>
            <person name="Barry K."/>
            <person name="Bills G."/>
            <person name="Bluhm B."/>
            <person name="Cannon C."/>
            <person name="Castanera R."/>
            <person name="Culley D."/>
            <person name="Daum C."/>
            <person name="Ezra D."/>
            <person name="Gonzalez J."/>
            <person name="Henrissat B."/>
            <person name="Kuo A."/>
            <person name="Liang C."/>
            <person name="Lipzen A."/>
            <person name="Lutzoni F."/>
            <person name="Magnuson J."/>
            <person name="Mondo S."/>
            <person name="Nolan M."/>
            <person name="Ohm R."/>
            <person name="Pangilinan J."/>
            <person name="Park H.-J."/>
            <person name="Ramirez L."/>
            <person name="Alfaro M."/>
            <person name="Sun H."/>
            <person name="Tritt A."/>
            <person name="Yoshinaga Y."/>
            <person name="Zwiers L.-H."/>
            <person name="Turgeon B."/>
            <person name="Goodwin S."/>
            <person name="Spatafora J."/>
            <person name="Crous P."/>
            <person name="Grigoriev I."/>
        </authorList>
    </citation>
    <scope>NUCLEOTIDE SEQUENCE</scope>
    <source>
        <strain evidence="3">CBS 113818</strain>
    </source>
</reference>
<accession>A0A6A7AEU2</accession>
<dbReference type="Proteomes" id="UP000799424">
    <property type="component" value="Unassembled WGS sequence"/>
</dbReference>
<evidence type="ECO:0000313" key="4">
    <source>
        <dbReference type="Proteomes" id="UP000799424"/>
    </source>
</evidence>